<reference evidence="12" key="3">
    <citation type="submission" date="2025-09" db="UniProtKB">
        <authorList>
            <consortium name="Ensembl"/>
        </authorList>
    </citation>
    <scope>IDENTIFICATION</scope>
</reference>
<dbReference type="FunFam" id="2.60.120.380:FF:000011">
    <property type="entry name" value="Calpain 12"/>
    <property type="match status" value="1"/>
</dbReference>
<dbReference type="Pfam" id="PF01067">
    <property type="entry name" value="Calpain_III"/>
    <property type="match status" value="1"/>
</dbReference>
<comment type="caution">
    <text evidence="8">Lacks conserved residue(s) required for the propagation of feature annotation.</text>
</comment>
<organism evidence="12 13">
    <name type="scientific">Pan troglodytes</name>
    <name type="common">Chimpanzee</name>
    <dbReference type="NCBI Taxonomy" id="9598"/>
    <lineage>
        <taxon>Eukaryota</taxon>
        <taxon>Metazoa</taxon>
        <taxon>Chordata</taxon>
        <taxon>Craniata</taxon>
        <taxon>Vertebrata</taxon>
        <taxon>Euteleostomi</taxon>
        <taxon>Mammalia</taxon>
        <taxon>Eutheria</taxon>
        <taxon>Euarchontoglires</taxon>
        <taxon>Primates</taxon>
        <taxon>Haplorrhini</taxon>
        <taxon>Catarrhini</taxon>
        <taxon>Hominidae</taxon>
        <taxon>Pan</taxon>
    </lineage>
</organism>
<keyword evidence="13" id="KW-1185">Reference proteome</keyword>
<dbReference type="Ensembl" id="ENSPTRT00000106205.1">
    <property type="protein sequence ID" value="ENSPTRP00000070869.1"/>
    <property type="gene ID" value="ENSPTRG00000010936.5"/>
</dbReference>
<dbReference type="InterPro" id="IPR002048">
    <property type="entry name" value="EF_hand_dom"/>
</dbReference>
<feature type="region of interest" description="Disordered" evidence="9">
    <location>
        <begin position="381"/>
        <end position="406"/>
    </location>
</feature>
<proteinExistence type="inferred from homology"/>
<evidence type="ECO:0000256" key="5">
    <source>
        <dbReference type="ARBA" id="ARBA00022807"/>
    </source>
</evidence>
<evidence type="ECO:0000256" key="4">
    <source>
        <dbReference type="ARBA" id="ARBA00022801"/>
    </source>
</evidence>
<dbReference type="InterPro" id="IPR038765">
    <property type="entry name" value="Papain-like_cys_pep_sf"/>
</dbReference>
<keyword evidence="3" id="KW-0479">Metal-binding</keyword>
<dbReference type="GO" id="GO:0006508">
    <property type="term" value="P:proteolysis"/>
    <property type="evidence" value="ECO:0000318"/>
    <property type="project" value="GO_Central"/>
</dbReference>
<dbReference type="SUPFAM" id="SSF54001">
    <property type="entry name" value="Cysteine proteinases"/>
    <property type="match status" value="1"/>
</dbReference>
<reference evidence="12 13" key="1">
    <citation type="journal article" date="2005" name="Nature">
        <title>Initial sequence of the chimpanzee genome and comparison with the human genome.</title>
        <authorList>
            <consortium name="Chimpanzee sequencing and analysis consortium"/>
        </authorList>
    </citation>
    <scope>NUCLEOTIDE SEQUENCE [LARGE SCALE GENOMIC DNA]</scope>
</reference>
<evidence type="ECO:0000313" key="14">
    <source>
        <dbReference type="VGNC" id="VGNC:2373"/>
    </source>
</evidence>
<dbReference type="InterPro" id="IPR022683">
    <property type="entry name" value="Calpain_III"/>
</dbReference>
<dbReference type="EMBL" id="AACZ04019717">
    <property type="status" value="NOT_ANNOTATED_CDS"/>
    <property type="molecule type" value="Genomic_DNA"/>
</dbReference>
<dbReference type="InterPro" id="IPR033883">
    <property type="entry name" value="C2_III"/>
</dbReference>
<feature type="domain" description="Calpain catalytic" evidence="10">
    <location>
        <begin position="45"/>
        <end position="79"/>
    </location>
</feature>
<dbReference type="InterPro" id="IPR001300">
    <property type="entry name" value="Peptidase_C2_calpain_cat"/>
</dbReference>
<evidence type="ECO:0000256" key="9">
    <source>
        <dbReference type="SAM" id="MobiDB-lite"/>
    </source>
</evidence>
<reference evidence="12" key="2">
    <citation type="submission" date="2025-08" db="UniProtKB">
        <authorList>
            <consortium name="Ensembl"/>
        </authorList>
    </citation>
    <scope>IDENTIFICATION</scope>
</reference>
<keyword evidence="6" id="KW-0106">Calcium</keyword>
<evidence type="ECO:0000256" key="3">
    <source>
        <dbReference type="ARBA" id="ARBA00022723"/>
    </source>
</evidence>
<dbReference type="GO" id="GO:0005509">
    <property type="term" value="F:calcium ion binding"/>
    <property type="evidence" value="ECO:0007669"/>
    <property type="project" value="InterPro"/>
</dbReference>
<dbReference type="SUPFAM" id="SSF47473">
    <property type="entry name" value="EF-hand"/>
    <property type="match status" value="1"/>
</dbReference>
<evidence type="ECO:0000313" key="13">
    <source>
        <dbReference type="Proteomes" id="UP000002277"/>
    </source>
</evidence>
<dbReference type="SMART" id="SM00720">
    <property type="entry name" value="calpain_III"/>
    <property type="match status" value="1"/>
</dbReference>
<dbReference type="Gene3D" id="3.90.70.10">
    <property type="entry name" value="Cysteine proteinases"/>
    <property type="match status" value="1"/>
</dbReference>
<keyword evidence="5" id="KW-0788">Thiol protease</keyword>
<feature type="active site" evidence="7">
    <location>
        <position position="247"/>
    </location>
</feature>
<dbReference type="InParanoid" id="A0A2I3S2Q7"/>
<dbReference type="SMART" id="SM00230">
    <property type="entry name" value="CysPc"/>
    <property type="match status" value="1"/>
</dbReference>
<protein>
    <submittedName>
        <fullName evidence="12">Calpain 12</fullName>
    </submittedName>
</protein>
<dbReference type="GeneTree" id="ENSGT00940000161901"/>
<dbReference type="GO" id="GO:0005737">
    <property type="term" value="C:cytoplasm"/>
    <property type="evidence" value="ECO:0000318"/>
    <property type="project" value="GO_Central"/>
</dbReference>
<dbReference type="Gene3D" id="1.10.238.10">
    <property type="entry name" value="EF-hand"/>
    <property type="match status" value="1"/>
</dbReference>
<evidence type="ECO:0000256" key="1">
    <source>
        <dbReference type="ARBA" id="ARBA00007623"/>
    </source>
</evidence>
<name>A0A2I3S2Q7_PANTR</name>
<dbReference type="PROSITE" id="PS50203">
    <property type="entry name" value="CALPAIN_CAT"/>
    <property type="match status" value="2"/>
</dbReference>
<gene>
    <name evidence="12 14" type="primary">CAPN12</name>
</gene>
<dbReference type="InterPro" id="IPR018247">
    <property type="entry name" value="EF_Hand_1_Ca_BS"/>
</dbReference>
<dbReference type="EMBL" id="AACZ04019716">
    <property type="status" value="NOT_ANNOTATED_CDS"/>
    <property type="molecule type" value="Genomic_DNA"/>
</dbReference>
<dbReference type="InterPro" id="IPR022684">
    <property type="entry name" value="Calpain_cysteine_protease"/>
</dbReference>
<dbReference type="FunFam" id="3.90.70.10:FF:000001">
    <property type="entry name" value="Calpain-1 catalytic subunit"/>
    <property type="match status" value="1"/>
</dbReference>
<keyword evidence="4" id="KW-0378">Hydrolase</keyword>
<sequence>MASSSGRVTIQLVDEEAGVGGGRLQLFRGQSYEAIRAACLDSGILFRDPYFPAGPDALGYDQLGPDSEKAKGVKWMRPHVKWNLTLSPRLDRVRPCIFSHQLWQFGRWMDVVVDDRLPVREGKLMFVRSEQRNEFWAPLLEKAYAKLHGSYEVMRGGHMNEAFVDFTGGVGEVLYLRQNSMGLFSALRHALAKESLVGATALVRDLDSLGAGRSSCPPVPYLGLTILSPAQSDRGEYRTEEGLVKGHAYSITGTHKVFLGFTKVRLLRLRNPWGRVEWTGAWSDSCPRWDTLPTECRDALLVKKEDGEFWMELRDFLLHFDTVQICSLSPEVLGPSPERGGWHVHTFQGRWVRGFNSGGSQPNAETFWTNPQFRLTLLEPDEEDDEDEEGPWGGWGAAGARGPARGGRTPKCTVLLSLIQRNRRRLRAKGLTYLTVGFHVFQVRSWLLGLWDSPRSRALLPRLLRADRSPLSARRDVSRRCCLRPGHYLVVPSTAHAGDEADFTLRVFSERRHTAVEIDDVISADLQSLQGPYLPLELGLEQLFQELAGEEEELNASQLQALLSIALEPARAHTSTPREIGLRTCEQLLQCFGHGQSLALHHFQQLWGHLLEWQAIFDKFDEDTSGTMNSYELRLALNAAGFHLNNQLTQALTSRYRDSRLRVDFERFVSCVAHLTCIFCHCSQHLDGGEGVICLTHRQWMEVATFS</sequence>
<accession>A0A2I3S2Q7</accession>
<dbReference type="SUPFAM" id="SSF49758">
    <property type="entry name" value="Calpain large subunit, middle domain (domain III)"/>
    <property type="match status" value="1"/>
</dbReference>
<dbReference type="Pfam" id="PF00648">
    <property type="entry name" value="Peptidase_C2"/>
    <property type="match status" value="1"/>
</dbReference>
<dbReference type="PANTHER" id="PTHR10183">
    <property type="entry name" value="CALPAIN"/>
    <property type="match status" value="1"/>
</dbReference>
<dbReference type="PRINTS" id="PR00704">
    <property type="entry name" value="CALPAIN"/>
</dbReference>
<dbReference type="AlphaFoldDB" id="A0A2I3S2Q7"/>
<dbReference type="FunCoup" id="A0A2I3S2Q7">
    <property type="interactions" value="137"/>
</dbReference>
<feature type="active site" evidence="7">
    <location>
        <position position="271"/>
    </location>
</feature>
<dbReference type="GO" id="GO:0004198">
    <property type="term" value="F:calcium-dependent cysteine-type endopeptidase activity"/>
    <property type="evidence" value="ECO:0000318"/>
    <property type="project" value="GO_Central"/>
</dbReference>
<dbReference type="Gene3D" id="2.60.120.380">
    <property type="match status" value="1"/>
</dbReference>
<dbReference type="CDD" id="cd00044">
    <property type="entry name" value="CysPc"/>
    <property type="match status" value="1"/>
</dbReference>
<dbReference type="PROSITE" id="PS00018">
    <property type="entry name" value="EF_HAND_1"/>
    <property type="match status" value="1"/>
</dbReference>
<dbReference type="Proteomes" id="UP000002277">
    <property type="component" value="Chromosome 19"/>
</dbReference>
<dbReference type="Bgee" id="ENSPTRG00000010936">
    <property type="expression patterns" value="Expressed in cortex of kidney and 14 other cell types or tissues"/>
</dbReference>
<dbReference type="VGNC" id="VGNC:2373">
    <property type="gene designation" value="CAPN12"/>
</dbReference>
<dbReference type="InterPro" id="IPR022682">
    <property type="entry name" value="Calpain_domain_III"/>
</dbReference>
<evidence type="ECO:0000259" key="11">
    <source>
        <dbReference type="PROSITE" id="PS50222"/>
    </source>
</evidence>
<dbReference type="InterPro" id="IPR036213">
    <property type="entry name" value="Calpain_III_sf"/>
</dbReference>
<feature type="compositionally biased region" description="Acidic residues" evidence="9">
    <location>
        <begin position="381"/>
        <end position="390"/>
    </location>
</feature>
<comment type="similarity">
    <text evidence="1">Belongs to the peptidase C2 family.</text>
</comment>
<feature type="domain" description="Calpain catalytic" evidence="10">
    <location>
        <begin position="97"/>
        <end position="329"/>
    </location>
</feature>
<dbReference type="InterPro" id="IPR011992">
    <property type="entry name" value="EF-hand-dom_pair"/>
</dbReference>
<evidence type="ECO:0000256" key="2">
    <source>
        <dbReference type="ARBA" id="ARBA00022670"/>
    </source>
</evidence>
<evidence type="ECO:0000256" key="7">
    <source>
        <dbReference type="PIRSR" id="PIRSR622684-1"/>
    </source>
</evidence>
<dbReference type="PROSITE" id="PS50222">
    <property type="entry name" value="EF_HAND_2"/>
    <property type="match status" value="1"/>
</dbReference>
<evidence type="ECO:0000256" key="8">
    <source>
        <dbReference type="PROSITE-ProRule" id="PRU00239"/>
    </source>
</evidence>
<keyword evidence="2" id="KW-0645">Protease</keyword>
<dbReference type="PANTHER" id="PTHR10183:SF280">
    <property type="entry name" value="CALPAIN-12"/>
    <property type="match status" value="1"/>
</dbReference>
<dbReference type="CDD" id="cd00214">
    <property type="entry name" value="Calpain_III"/>
    <property type="match status" value="1"/>
</dbReference>
<feature type="domain" description="EF-hand" evidence="11">
    <location>
        <begin position="608"/>
        <end position="643"/>
    </location>
</feature>
<dbReference type="FunFam" id="1.10.238.10:FF:000225">
    <property type="entry name" value="Calpain-12"/>
    <property type="match status" value="1"/>
</dbReference>
<evidence type="ECO:0000256" key="6">
    <source>
        <dbReference type="ARBA" id="ARBA00022837"/>
    </source>
</evidence>
<evidence type="ECO:0000259" key="10">
    <source>
        <dbReference type="PROSITE" id="PS50203"/>
    </source>
</evidence>
<dbReference type="OMA" id="THKMSLG"/>
<evidence type="ECO:0000313" key="12">
    <source>
        <dbReference type="Ensembl" id="ENSPTRP00000070869.1"/>
    </source>
</evidence>